<dbReference type="EMBL" id="CP162551">
    <property type="protein sequence ID" value="XDI38658.1"/>
    <property type="molecule type" value="Genomic_DNA"/>
</dbReference>
<dbReference type="InterPro" id="IPR009081">
    <property type="entry name" value="PP-bd_ACP"/>
</dbReference>
<dbReference type="RefSeq" id="WP_368505917.1">
    <property type="nucleotide sequence ID" value="NZ_CP162551.1"/>
</dbReference>
<accession>A0AB39BY31</accession>
<dbReference type="InterPro" id="IPR036736">
    <property type="entry name" value="ACP-like_sf"/>
</dbReference>
<dbReference type="SUPFAM" id="SSF47336">
    <property type="entry name" value="ACP-like"/>
    <property type="match status" value="1"/>
</dbReference>
<dbReference type="PROSITE" id="PS50075">
    <property type="entry name" value="CARRIER"/>
    <property type="match status" value="1"/>
</dbReference>
<organism evidence="2">
    <name type="scientific">Alkalihalophilus sp. As8PL</name>
    <dbReference type="NCBI Taxonomy" id="3237103"/>
    <lineage>
        <taxon>Bacteria</taxon>
        <taxon>Bacillati</taxon>
        <taxon>Bacillota</taxon>
        <taxon>Bacilli</taxon>
        <taxon>Bacillales</taxon>
        <taxon>Bacillaceae</taxon>
        <taxon>Alkalihalophilus</taxon>
    </lineage>
</organism>
<feature type="domain" description="Carrier" evidence="1">
    <location>
        <begin position="1"/>
        <end position="82"/>
    </location>
</feature>
<dbReference type="Pfam" id="PF00550">
    <property type="entry name" value="PP-binding"/>
    <property type="match status" value="1"/>
</dbReference>
<dbReference type="AlphaFoldDB" id="A0AB39BY31"/>
<gene>
    <name evidence="2" type="primary">asbD</name>
    <name evidence="2" type="ORF">AB3N04_10335</name>
</gene>
<dbReference type="NCBIfam" id="NF005798">
    <property type="entry name" value="PRK07639.1"/>
    <property type="match status" value="1"/>
</dbReference>
<sequence length="93" mass="10577">MTQEEAVKTLYTIMQKDLNLPTLASFNEDARLNEDLCMDSIMILQLILHLEVDYGIEISDEQLSPNNFYKVSNLATYICEQSNTHLSVGECSD</sequence>
<evidence type="ECO:0000313" key="2">
    <source>
        <dbReference type="EMBL" id="XDI38658.1"/>
    </source>
</evidence>
<dbReference type="Gene3D" id="1.10.1200.10">
    <property type="entry name" value="ACP-like"/>
    <property type="match status" value="1"/>
</dbReference>
<name>A0AB39BY31_9BACI</name>
<reference evidence="2" key="1">
    <citation type="submission" date="2024-07" db="EMBL/GenBank/DDBJ databases">
        <title>Identification and characteristics of an arsenic-resistant bacterial isolate, which belongs to a novel species.</title>
        <authorList>
            <person name="Juszczyk A."/>
            <person name="Kowalczyk A."/>
            <person name="Was K."/>
            <person name="Kosowicz W."/>
            <person name="Budzyn A."/>
            <person name="Latowski D."/>
        </authorList>
    </citation>
    <scope>NUCLEOTIDE SEQUENCE</scope>
    <source>
        <strain evidence="2">As8PL</strain>
    </source>
</reference>
<evidence type="ECO:0000259" key="1">
    <source>
        <dbReference type="PROSITE" id="PS50075"/>
    </source>
</evidence>
<protein>
    <submittedName>
        <fullName evidence="2">Petrobactin biosynthesis protein AsbD</fullName>
    </submittedName>
</protein>
<proteinExistence type="predicted"/>